<dbReference type="NCBIfam" id="TIGR01646">
    <property type="entry name" value="vgr_GE"/>
    <property type="match status" value="1"/>
</dbReference>
<evidence type="ECO:0000256" key="1">
    <source>
        <dbReference type="ARBA" id="ARBA00005558"/>
    </source>
</evidence>
<feature type="domain" description="Gp5/Type VI secretion system Vgr protein OB-fold" evidence="2">
    <location>
        <begin position="400"/>
        <end position="466"/>
    </location>
</feature>
<reference evidence="4 5" key="1">
    <citation type="submission" date="2008-03" db="EMBL/GenBank/DDBJ databases">
        <title>Complete sequence of chromosome of Methylobacterium radiotolerans JCM 2831.</title>
        <authorList>
            <consortium name="US DOE Joint Genome Institute"/>
            <person name="Copeland A."/>
            <person name="Lucas S."/>
            <person name="Lapidus A."/>
            <person name="Glavina del Rio T."/>
            <person name="Dalin E."/>
            <person name="Tice H."/>
            <person name="Bruce D."/>
            <person name="Goodwin L."/>
            <person name="Pitluck S."/>
            <person name="Kiss H."/>
            <person name="Brettin T."/>
            <person name="Detter J.C."/>
            <person name="Han C."/>
            <person name="Kuske C.R."/>
            <person name="Schmutz J."/>
            <person name="Larimer F."/>
            <person name="Land M."/>
            <person name="Hauser L."/>
            <person name="Kyrpides N."/>
            <person name="Mikhailova N."/>
            <person name="Marx C.J."/>
            <person name="Richardson P."/>
        </authorList>
    </citation>
    <scope>NUCLEOTIDE SEQUENCE [LARGE SCALE GENOMIC DNA]</scope>
    <source>
        <strain evidence="5">ATCC 27329 / DSM 1819 / JCM 2831 / NBRC 15690 / NCIMB 10815 / 0-1</strain>
    </source>
</reference>
<dbReference type="InterPro" id="IPR017847">
    <property type="entry name" value="T6SS_RhsGE_Vgr_subset"/>
</dbReference>
<dbReference type="Gene3D" id="3.55.50.10">
    <property type="entry name" value="Baseplate protein-like domains"/>
    <property type="match status" value="1"/>
</dbReference>
<evidence type="ECO:0000313" key="5">
    <source>
        <dbReference type="Proteomes" id="UP000006589"/>
    </source>
</evidence>
<dbReference type="GeneID" id="6137173"/>
<dbReference type="PANTHER" id="PTHR32305:SF11">
    <property type="entry name" value="TYPE VI SECRETION SYSTEM SPIKE PROTEIN VGRG3"/>
    <property type="match status" value="1"/>
</dbReference>
<comment type="similarity">
    <text evidence="1">Belongs to the VgrG protein family.</text>
</comment>
<evidence type="ECO:0000259" key="2">
    <source>
        <dbReference type="Pfam" id="PF04717"/>
    </source>
</evidence>
<dbReference type="PANTHER" id="PTHR32305">
    <property type="match status" value="1"/>
</dbReference>
<dbReference type="OrthoDB" id="9762420at2"/>
<dbReference type="SUPFAM" id="SSF69255">
    <property type="entry name" value="gp5 N-terminal domain-like"/>
    <property type="match status" value="1"/>
</dbReference>
<dbReference type="InterPro" id="IPR006531">
    <property type="entry name" value="Gp5/Vgr_OB"/>
</dbReference>
<proteinExistence type="inferred from homology"/>
<dbReference type="InterPro" id="IPR006533">
    <property type="entry name" value="T6SS_Vgr_RhsGE"/>
</dbReference>
<dbReference type="KEGG" id="mrd:Mrad2831_1155"/>
<feature type="domain" description="Gp5/Type VI secretion system Vgr C-terminal trimerisation" evidence="3">
    <location>
        <begin position="483"/>
        <end position="565"/>
    </location>
</feature>
<dbReference type="InterPro" id="IPR037026">
    <property type="entry name" value="Vgr_OB-fold_dom_sf"/>
</dbReference>
<dbReference type="InterPro" id="IPR054030">
    <property type="entry name" value="Gp5_Vgr_C"/>
</dbReference>
<evidence type="ECO:0000313" key="4">
    <source>
        <dbReference type="EMBL" id="ACB23164.1"/>
    </source>
</evidence>
<dbReference type="RefSeq" id="WP_012318154.1">
    <property type="nucleotide sequence ID" value="NC_010505.1"/>
</dbReference>
<dbReference type="eggNOG" id="COG3501">
    <property type="taxonomic scope" value="Bacteria"/>
</dbReference>
<gene>
    <name evidence="4" type="ordered locus">Mrad2831_1155</name>
</gene>
<sequence length="706" mass="76812">MIALPAEITQPLSAVERDFTLAFTADGLPDADLAVTGFRLEEAISSLFQAEIALASPDPGLDLTALLDKPARLTVLDRYGPPRHVHGVLALAERGDTGAHHTRYSVLLMPALHRLRFAADCRIFQAKRVPEIVEAVLEETGVTAYRFALTEPHPAREYCVQYRETHLAFIERLLAEEGIAYHFEHTEGAHTLVLTDATKLAADAPGAEAIEYNAEPGGTVKGPHVGRFTWREVVAPSDVVQRDHFFRNPVHDFEARAQASVLNGLTRKLEMYDYPGRYKADAVGRAFTRYRLEGFRAEASHGEGAGRCARLLPGHRVALTGHPDPALNRRFLVAAASHAGSQPGAAEGDAGDGGAYLTTSFRVIRHDTPYRPDAPAKPRVEGPQMAIVTGPAGEEIHCDAFGRVKVRFPWDRSGRADDTASCWIRVSQGWAGASWGQMALPRVGQHVIVDFLEGDPDQPIITGRAYNAREPVPYPLPANKTRMTIRSKTHKGEGFNELRFEDEQGREEVFVHAQKDRNEKVRNNHSERIDNNWVQSVGNNKSVEVRSNHNEAIGGNMTLTVGSTAIGSIVERGLTALSQGIGSVASALGTIGKAALGGNMITFIEKNKSDTIGAVHFEQIGMAKYTHIGTAWELTSGSSISLTASAKFTENVGRDKLVQAGNEISFSTGKSRLTLKASGEIHLTGTELVFDGRKSVKISGQKIKLN</sequence>
<dbReference type="NCBIfam" id="TIGR03361">
    <property type="entry name" value="VI_Rhs_Vgr"/>
    <property type="match status" value="1"/>
</dbReference>
<dbReference type="SUPFAM" id="SSF69279">
    <property type="entry name" value="Phage tail proteins"/>
    <property type="match status" value="2"/>
</dbReference>
<dbReference type="AlphaFoldDB" id="B1M1X9"/>
<dbReference type="PATRIC" id="fig|426355.14.peg.1198"/>
<dbReference type="Gene3D" id="2.40.50.230">
    <property type="entry name" value="Gp5 N-terminal domain"/>
    <property type="match status" value="1"/>
</dbReference>
<evidence type="ECO:0000259" key="3">
    <source>
        <dbReference type="Pfam" id="PF22178"/>
    </source>
</evidence>
<dbReference type="Gene3D" id="4.10.220.110">
    <property type="match status" value="1"/>
</dbReference>
<organism evidence="4 5">
    <name type="scientific">Methylobacterium radiotolerans (strain ATCC 27329 / DSM 1819 / JCM 2831 / NBRC 15690 / NCIMB 10815 / 0-1)</name>
    <dbReference type="NCBI Taxonomy" id="426355"/>
    <lineage>
        <taxon>Bacteria</taxon>
        <taxon>Pseudomonadati</taxon>
        <taxon>Pseudomonadota</taxon>
        <taxon>Alphaproteobacteria</taxon>
        <taxon>Hyphomicrobiales</taxon>
        <taxon>Methylobacteriaceae</taxon>
        <taxon>Methylobacterium</taxon>
    </lineage>
</organism>
<dbReference type="Pfam" id="PF04717">
    <property type="entry name" value="Phage_base_V"/>
    <property type="match status" value="1"/>
</dbReference>
<accession>B1M1X9</accession>
<dbReference type="STRING" id="426355.Mrad2831_1155"/>
<dbReference type="HOGENOM" id="CLU_004121_8_1_5"/>
<dbReference type="Pfam" id="PF22178">
    <property type="entry name" value="Gp5_trimer_C"/>
    <property type="match status" value="1"/>
</dbReference>
<dbReference type="InterPro" id="IPR050708">
    <property type="entry name" value="T6SS_VgrG/RHS"/>
</dbReference>
<name>B1M1X9_METRJ</name>
<dbReference type="EMBL" id="CP001001">
    <property type="protein sequence ID" value="ACB23164.1"/>
    <property type="molecule type" value="Genomic_DNA"/>
</dbReference>
<dbReference type="Pfam" id="PF05954">
    <property type="entry name" value="Phage_GPD"/>
    <property type="match status" value="1"/>
</dbReference>
<dbReference type="SUPFAM" id="SSF69349">
    <property type="entry name" value="Phage fibre proteins"/>
    <property type="match status" value="2"/>
</dbReference>
<protein>
    <submittedName>
        <fullName evidence="4">Type VI secretion system Vgr family protein</fullName>
    </submittedName>
</protein>
<dbReference type="Gene3D" id="2.30.110.50">
    <property type="match status" value="1"/>
</dbReference>
<dbReference type="Proteomes" id="UP000006589">
    <property type="component" value="Chromosome"/>
</dbReference>